<dbReference type="EMBL" id="CP003587">
    <property type="protein sequence ID" value="AGY59091.1"/>
    <property type="molecule type" value="Genomic_DNA"/>
</dbReference>
<feature type="domain" description="PBP" evidence="3">
    <location>
        <begin position="25"/>
        <end position="305"/>
    </location>
</feature>
<reference evidence="4 5" key="1">
    <citation type="journal article" date="2013" name="PLoS ONE">
        <title>Cultivation and Complete Genome Sequencing of Gloeobacter kilaueensis sp. nov., from a Lava Cave in Kilauea Caldera, Hawai'i.</title>
        <authorList>
            <person name="Saw J.H."/>
            <person name="Schatz M."/>
            <person name="Brown M.V."/>
            <person name="Kunkel D.D."/>
            <person name="Foster J.S."/>
            <person name="Shick H."/>
            <person name="Christensen S."/>
            <person name="Hou S."/>
            <person name="Wan X."/>
            <person name="Donachie S.P."/>
        </authorList>
    </citation>
    <scope>NUCLEOTIDE SEQUENCE [LARGE SCALE GENOMIC DNA]</scope>
    <source>
        <strain evidence="5">JS</strain>
    </source>
</reference>
<keyword evidence="2" id="KW-0732">Signal</keyword>
<dbReference type="InterPro" id="IPR024370">
    <property type="entry name" value="PBP_domain"/>
</dbReference>
<dbReference type="PANTHER" id="PTHR42996:SF1">
    <property type="entry name" value="PHOSPHATE-BINDING PROTEIN PSTS"/>
    <property type="match status" value="1"/>
</dbReference>
<dbReference type="AlphaFoldDB" id="U5QJJ1"/>
<dbReference type="Pfam" id="PF12849">
    <property type="entry name" value="PBP_like_2"/>
    <property type="match status" value="1"/>
</dbReference>
<evidence type="ECO:0000313" key="4">
    <source>
        <dbReference type="EMBL" id="AGY59091.1"/>
    </source>
</evidence>
<dbReference type="HOGENOM" id="CLU_044969_0_0_3"/>
<feature type="chain" id="PRO_5004664015" evidence="2">
    <location>
        <begin position="29"/>
        <end position="448"/>
    </location>
</feature>
<dbReference type="InterPro" id="IPR050962">
    <property type="entry name" value="Phosphate-bind_PstS"/>
</dbReference>
<keyword evidence="5" id="KW-1185">Reference proteome</keyword>
<dbReference type="eggNOG" id="COG0226">
    <property type="taxonomic scope" value="Bacteria"/>
</dbReference>
<dbReference type="PANTHER" id="PTHR42996">
    <property type="entry name" value="PHOSPHATE-BINDING PROTEIN PSTS"/>
    <property type="match status" value="1"/>
</dbReference>
<dbReference type="SUPFAM" id="SSF53850">
    <property type="entry name" value="Periplasmic binding protein-like II"/>
    <property type="match status" value="1"/>
</dbReference>
<dbReference type="STRING" id="1183438.GKIL_2845"/>
<dbReference type="Proteomes" id="UP000017396">
    <property type="component" value="Chromosome"/>
</dbReference>
<protein>
    <submittedName>
        <fullName evidence="4">Phosphate ABC transporter periplasmic phosphate-binding protein</fullName>
    </submittedName>
</protein>
<organism evidence="4 5">
    <name type="scientific">Gloeobacter kilaueensis (strain ATCC BAA-2537 / CCAP 1431/1 / ULC 316 / JS1)</name>
    <dbReference type="NCBI Taxonomy" id="1183438"/>
    <lineage>
        <taxon>Bacteria</taxon>
        <taxon>Bacillati</taxon>
        <taxon>Cyanobacteriota</taxon>
        <taxon>Cyanophyceae</taxon>
        <taxon>Gloeobacterales</taxon>
        <taxon>Gloeobacteraceae</taxon>
        <taxon>Gloeobacter</taxon>
    </lineage>
</organism>
<evidence type="ECO:0000313" key="5">
    <source>
        <dbReference type="Proteomes" id="UP000017396"/>
    </source>
</evidence>
<name>U5QJJ1_GLOK1</name>
<gene>
    <name evidence="4" type="ORF">GKIL_2845</name>
</gene>
<comment type="similarity">
    <text evidence="1">Belongs to the PstS family.</text>
</comment>
<dbReference type="KEGG" id="glj:GKIL_2845"/>
<sequence>MFANFSKLSLTSGLALAGTLMIIQAASAQTLVYGSGASFPSLVYRSWFDCYGTALSTSTKPASCTTSAAFKFYYAAVGSGSGRNNFAFLTSTNGTPTSPPPFTDSQTTAYPYPNNDFNGSDAVLSSTDLSNYNGTNGARSKGTGAPLQVPTVVGTINLAYNRGPSTQAQLPSTLNLSRKQYCDIWAGLITNWNQIVTNVNQPITLVVRSDSSGTTADFFFHLDTVCPGADSRISTDFFVPNLTNGSGSSPYPAYINLKNTTIPSLNVVQGNGSNGVATGISSNPYGIGYISASFVSPYAAAGTPGRSLPSARLANSLGTFTAPSPTAAFNAVKNFVLADTNGNGVIGDPADYAALTTYLVNPSGSTAYPIVSTTFLDLYCKVPRSTSVGNSFKGFINAALATSTFPTAPSKYDSLATSLGFAPLGTSLKASVRSTVGQINTTNGACSL</sequence>
<feature type="signal peptide" evidence="2">
    <location>
        <begin position="1"/>
        <end position="28"/>
    </location>
</feature>
<accession>U5QJJ1</accession>
<evidence type="ECO:0000259" key="3">
    <source>
        <dbReference type="Pfam" id="PF12849"/>
    </source>
</evidence>
<proteinExistence type="inferred from homology"/>
<dbReference type="Gene3D" id="3.40.190.10">
    <property type="entry name" value="Periplasmic binding protein-like II"/>
    <property type="match status" value="3"/>
</dbReference>
<evidence type="ECO:0000256" key="2">
    <source>
        <dbReference type="SAM" id="SignalP"/>
    </source>
</evidence>
<evidence type="ECO:0000256" key="1">
    <source>
        <dbReference type="ARBA" id="ARBA00008725"/>
    </source>
</evidence>